<dbReference type="AlphaFoldDB" id="A0A6M3L492"/>
<dbReference type="EMBL" id="MT142770">
    <property type="protein sequence ID" value="QJA88314.1"/>
    <property type="molecule type" value="Genomic_DNA"/>
</dbReference>
<sequence>MDGRIKLSEETLKLQQYITTQEDGTELSYLEIEQATGIDMNERGKQILRRGIKRARREYSTIRGYGIKLACPETTLPILSGKIIKIDRCVKRAEKTHHTLQEQFFSQLSPEEQKQILFAGAVFGAIRIAAENGKLIYKRKNAEEAQKYNEIKIALPDIS</sequence>
<evidence type="ECO:0000313" key="2">
    <source>
        <dbReference type="EMBL" id="QJA88314.1"/>
    </source>
</evidence>
<organism evidence="2">
    <name type="scientific">viral metagenome</name>
    <dbReference type="NCBI Taxonomy" id="1070528"/>
    <lineage>
        <taxon>unclassified sequences</taxon>
        <taxon>metagenomes</taxon>
        <taxon>organismal metagenomes</taxon>
    </lineage>
</organism>
<name>A0A6M3L492_9ZZZZ</name>
<evidence type="ECO:0000313" key="1">
    <source>
        <dbReference type="EMBL" id="QJA69396.1"/>
    </source>
</evidence>
<proteinExistence type="predicted"/>
<dbReference type="EMBL" id="MT141702">
    <property type="protein sequence ID" value="QJA69396.1"/>
    <property type="molecule type" value="Genomic_DNA"/>
</dbReference>
<reference evidence="2" key="1">
    <citation type="submission" date="2020-03" db="EMBL/GenBank/DDBJ databases">
        <title>The deep terrestrial virosphere.</title>
        <authorList>
            <person name="Holmfeldt K."/>
            <person name="Nilsson E."/>
            <person name="Simone D."/>
            <person name="Lopez-Fernandez M."/>
            <person name="Wu X."/>
            <person name="de Brujin I."/>
            <person name="Lundin D."/>
            <person name="Andersson A."/>
            <person name="Bertilsson S."/>
            <person name="Dopson M."/>
        </authorList>
    </citation>
    <scope>NUCLEOTIDE SEQUENCE</scope>
    <source>
        <strain evidence="1">MM415A04630</strain>
        <strain evidence="2">MM415B02785</strain>
    </source>
</reference>
<protein>
    <submittedName>
        <fullName evidence="2">Uncharacterized protein</fullName>
    </submittedName>
</protein>
<accession>A0A6M3L492</accession>
<gene>
    <name evidence="1" type="ORF">MM415A04630_0006</name>
    <name evidence="2" type="ORF">MM415B02785_0007</name>
</gene>